<evidence type="ECO:0000256" key="10">
    <source>
        <dbReference type="ARBA" id="ARBA00022516"/>
    </source>
</evidence>
<dbReference type="GO" id="GO:0004364">
    <property type="term" value="F:glutathione transferase activity"/>
    <property type="evidence" value="ECO:0007669"/>
    <property type="project" value="UniProtKB-EC"/>
</dbReference>
<evidence type="ECO:0000256" key="16">
    <source>
        <dbReference type="ARBA" id="ARBA00023002"/>
    </source>
</evidence>
<evidence type="ECO:0000256" key="5">
    <source>
        <dbReference type="ARBA" id="ARBA00010459"/>
    </source>
</evidence>
<dbReference type="Ensembl" id="ENSLACT00000008202.1">
    <property type="protein sequence ID" value="ENSLACP00000008136.1"/>
    <property type="gene ID" value="ENSLACG00000007204.2"/>
</dbReference>
<keyword evidence="14" id="KW-0276">Fatty acid metabolism</keyword>
<dbReference type="PANTHER" id="PTHR10689">
    <property type="entry name" value="MICROSOMAL GLUTATHIONE S-TRANSFERASE 1"/>
    <property type="match status" value="1"/>
</dbReference>
<evidence type="ECO:0000256" key="9">
    <source>
        <dbReference type="ARBA" id="ARBA00022501"/>
    </source>
</evidence>
<comment type="subcellular location">
    <subcellularLocation>
        <location evidence="3">Cytoplasm</location>
        <location evidence="3">Perinuclear region</location>
    </subcellularLocation>
    <subcellularLocation>
        <location evidence="2">Membrane</location>
        <topology evidence="2">Multi-pass membrane protein</topology>
    </subcellularLocation>
</comment>
<evidence type="ECO:0000256" key="2">
    <source>
        <dbReference type="ARBA" id="ARBA00004141"/>
    </source>
</evidence>
<dbReference type="Gene3D" id="1.20.120.550">
    <property type="entry name" value="Membrane associated eicosanoid/glutathione metabolism-like domain"/>
    <property type="match status" value="1"/>
</dbReference>
<dbReference type="HOGENOM" id="CLU_105467_1_1_1"/>
<dbReference type="Bgee" id="ENSLACG00000007204">
    <property type="expression patterns" value="Expressed in pelvic fin and 6 other cell types or tissues"/>
</dbReference>
<comment type="cofactor">
    <cofactor evidence="1">
        <name>glutathione</name>
        <dbReference type="ChEBI" id="CHEBI:57925"/>
    </cofactor>
</comment>
<dbReference type="Ensembl" id="ENSLACT00000025450.1">
    <property type="protein sequence ID" value="ENSLACP00000021961.1"/>
    <property type="gene ID" value="ENSLACG00000007204.2"/>
</dbReference>
<reference evidence="32" key="1">
    <citation type="submission" date="2011-08" db="EMBL/GenBank/DDBJ databases">
        <title>The draft genome of Latimeria chalumnae.</title>
        <authorList>
            <person name="Di Palma F."/>
            <person name="Alfoldi J."/>
            <person name="Johnson J."/>
            <person name="Berlin A."/>
            <person name="Gnerre S."/>
            <person name="Jaffe D."/>
            <person name="MacCallum I."/>
            <person name="Young S."/>
            <person name="Walker B.J."/>
            <person name="Lander E."/>
            <person name="Lindblad-Toh K."/>
        </authorList>
    </citation>
    <scope>NUCLEOTIDE SEQUENCE [LARGE SCALE GENOMIC DNA]</scope>
    <source>
        <strain evidence="32">Wild caught</strain>
    </source>
</reference>
<comment type="catalytic activity">
    <reaction evidence="21">
        <text>prostaglandin H2 = prostaglandin E2</text>
        <dbReference type="Rhea" id="RHEA:12893"/>
        <dbReference type="ChEBI" id="CHEBI:57405"/>
        <dbReference type="ChEBI" id="CHEBI:606564"/>
        <dbReference type="EC" id="5.3.99.3"/>
    </reaction>
    <physiologicalReaction direction="left-to-right" evidence="21">
        <dbReference type="Rhea" id="RHEA:12894"/>
    </physiologicalReaction>
</comment>
<gene>
    <name evidence="31" type="primary">PTGES</name>
</gene>
<dbReference type="EMBL" id="AFYH01046037">
    <property type="status" value="NOT_ANNOTATED_CDS"/>
    <property type="molecule type" value="Genomic_DNA"/>
</dbReference>
<evidence type="ECO:0000313" key="31">
    <source>
        <dbReference type="Ensembl" id="ENSLACP00000008136.1"/>
    </source>
</evidence>
<evidence type="ECO:0000256" key="6">
    <source>
        <dbReference type="ARBA" id="ARBA00012203"/>
    </source>
</evidence>
<evidence type="ECO:0000313" key="32">
    <source>
        <dbReference type="Proteomes" id="UP000008672"/>
    </source>
</evidence>
<dbReference type="Proteomes" id="UP000008672">
    <property type="component" value="Unassembled WGS sequence"/>
</dbReference>
<accession>H3AER5</accession>
<dbReference type="KEGG" id="lcm:102356991"/>
<comment type="pathway">
    <text evidence="4">Lipid metabolism; prostaglandin biosynthesis.</text>
</comment>
<dbReference type="GO" id="GO:0048471">
    <property type="term" value="C:perinuclear region of cytoplasm"/>
    <property type="evidence" value="ECO:0007669"/>
    <property type="project" value="UniProtKB-SubCell"/>
</dbReference>
<evidence type="ECO:0000256" key="3">
    <source>
        <dbReference type="ARBA" id="ARBA00004556"/>
    </source>
</evidence>
<evidence type="ECO:0000256" key="14">
    <source>
        <dbReference type="ARBA" id="ARBA00022832"/>
    </source>
</evidence>
<comment type="function">
    <text evidence="29">Terminal enzyme of the cyclooxygenase (COX)-2-mediated prostaglandin E2 (PGE2) biosynthetic pathway. Catalyzes the glutathione-dependent oxidoreduction of prostaglandin endoperoxide H2 (PGH2) to prostaglandin E2 (PGE2) in response to inflammatory stimuli. Plays a key role in inflammation response, fever and pain. Also catalyzes the oxidoreduction of endocannabinoids into prostaglandin glycerol esters and PGG2 into 15-hydroperoxy-PGE2. In addition, displays low glutathione transferase and glutathione-dependent peroxidase activities, toward 1-chloro-2,4-dinitrobenzene and 5-hydroperoxyicosatetraenoic acid (5-HPETE), respectively.</text>
</comment>
<dbReference type="EMBL" id="AFYH01046038">
    <property type="status" value="NOT_ANNOTATED_CDS"/>
    <property type="molecule type" value="Genomic_DNA"/>
</dbReference>
<reference evidence="31" key="2">
    <citation type="submission" date="2025-05" db="UniProtKB">
        <authorList>
            <consortium name="Ensembl"/>
        </authorList>
    </citation>
    <scope>IDENTIFICATION</scope>
</reference>
<dbReference type="InterPro" id="IPR040162">
    <property type="entry name" value="MGST1-like"/>
</dbReference>
<dbReference type="SUPFAM" id="SSF161084">
    <property type="entry name" value="MAPEG domain-like"/>
    <property type="match status" value="1"/>
</dbReference>
<dbReference type="Pfam" id="PF01124">
    <property type="entry name" value="MAPEG"/>
    <property type="match status" value="1"/>
</dbReference>
<feature type="transmembrane region" description="Helical" evidence="30">
    <location>
        <begin position="122"/>
        <end position="143"/>
    </location>
</feature>
<keyword evidence="10" id="KW-0444">Lipid biosynthesis</keyword>
<dbReference type="InterPro" id="IPR001129">
    <property type="entry name" value="Membr-assoc_MAPEG"/>
</dbReference>
<dbReference type="AlphaFoldDB" id="H3AER5"/>
<dbReference type="GO" id="GO:0050220">
    <property type="term" value="F:prostaglandin-E synthase activity"/>
    <property type="evidence" value="ECO:0007669"/>
    <property type="project" value="UniProtKB-EC"/>
</dbReference>
<dbReference type="PANTHER" id="PTHR10689:SF9">
    <property type="entry name" value="PROSTAGLANDIN E SYNTHASE"/>
    <property type="match status" value="1"/>
</dbReference>
<keyword evidence="20" id="KW-0413">Isomerase</keyword>
<evidence type="ECO:0000256" key="4">
    <source>
        <dbReference type="ARBA" id="ARBA00004702"/>
    </source>
</evidence>
<evidence type="ECO:0000256" key="30">
    <source>
        <dbReference type="SAM" id="Phobius"/>
    </source>
</evidence>
<evidence type="ECO:0000256" key="13">
    <source>
        <dbReference type="ARBA" id="ARBA00022692"/>
    </source>
</evidence>
<dbReference type="EMBL" id="AFYH01046039">
    <property type="status" value="NOT_ANNOTATED_CDS"/>
    <property type="molecule type" value="Genomic_DNA"/>
</dbReference>
<evidence type="ECO:0000256" key="26">
    <source>
        <dbReference type="ARBA" id="ARBA00041613"/>
    </source>
</evidence>
<dbReference type="OMA" id="TIAQIPC"/>
<evidence type="ECO:0000256" key="8">
    <source>
        <dbReference type="ARBA" id="ARBA00022490"/>
    </source>
</evidence>
<keyword evidence="32" id="KW-1185">Reference proteome</keyword>
<keyword evidence="19" id="KW-0275">Fatty acid biosynthesis</keyword>
<evidence type="ECO:0000256" key="20">
    <source>
        <dbReference type="ARBA" id="ARBA00023235"/>
    </source>
</evidence>
<evidence type="ECO:0000256" key="22">
    <source>
        <dbReference type="ARBA" id="ARBA00036040"/>
    </source>
</evidence>
<evidence type="ECO:0000256" key="19">
    <source>
        <dbReference type="ARBA" id="ARBA00023160"/>
    </source>
</evidence>
<proteinExistence type="inferred from homology"/>
<feature type="transmembrane region" description="Helical" evidence="30">
    <location>
        <begin position="6"/>
        <end position="27"/>
    </location>
</feature>
<evidence type="ECO:0000256" key="18">
    <source>
        <dbReference type="ARBA" id="ARBA00023136"/>
    </source>
</evidence>
<comment type="catalytic activity">
    <reaction evidence="23">
        <text>2-glyceryl-prostaglandin H2 = 2-glyceryl-prostaglandin E2</text>
        <dbReference type="Rhea" id="RHEA:53324"/>
        <dbReference type="ChEBI" id="CHEBI:85166"/>
        <dbReference type="ChEBI" id="CHEBI:137172"/>
    </reaction>
    <physiologicalReaction direction="left-to-right" evidence="23">
        <dbReference type="Rhea" id="RHEA:53325"/>
    </physiologicalReaction>
</comment>
<keyword evidence="11" id="KW-0643">Prostaglandin biosynthesis</keyword>
<organism evidence="31 32">
    <name type="scientific">Latimeria chalumnae</name>
    <name type="common">Coelacanth</name>
    <dbReference type="NCBI Taxonomy" id="7897"/>
    <lineage>
        <taxon>Eukaryota</taxon>
        <taxon>Metazoa</taxon>
        <taxon>Chordata</taxon>
        <taxon>Craniata</taxon>
        <taxon>Vertebrata</taxon>
        <taxon>Euteleostomi</taxon>
        <taxon>Coelacanthiformes</taxon>
        <taxon>Coelacanthidae</taxon>
        <taxon>Latimeria</taxon>
    </lineage>
</organism>
<keyword evidence="8" id="KW-0963">Cytoplasm</keyword>
<keyword evidence="12" id="KW-0808">Transferase</keyword>
<evidence type="ECO:0000256" key="25">
    <source>
        <dbReference type="ARBA" id="ARBA00039926"/>
    </source>
</evidence>
<comment type="similarity">
    <text evidence="5">Belongs to the MAPEG family.</text>
</comment>
<protein>
    <recommendedName>
        <fullName evidence="25">Prostaglandin E synthase</fullName>
        <ecNumber evidence="7">2.5.1.18</ecNumber>
        <ecNumber evidence="6">5.3.99.3</ecNumber>
    </recommendedName>
    <alternativeName>
        <fullName evidence="28">Glutathione peroxidase PTGES</fullName>
    </alternativeName>
    <alternativeName>
        <fullName evidence="27">Glutathione transferase PTGES</fullName>
    </alternativeName>
    <alternativeName>
        <fullName evidence="26">Microsomal prostaglandin E synthase 1</fullName>
    </alternativeName>
</protein>
<evidence type="ECO:0000256" key="11">
    <source>
        <dbReference type="ARBA" id="ARBA00022585"/>
    </source>
</evidence>
<evidence type="ECO:0000256" key="29">
    <source>
        <dbReference type="ARBA" id="ARBA00054772"/>
    </source>
</evidence>
<dbReference type="OrthoDB" id="193139at2759"/>
<keyword evidence="15 30" id="KW-1133">Transmembrane helix</keyword>
<dbReference type="InterPro" id="IPR023352">
    <property type="entry name" value="MAPEG-like_dom_sf"/>
</dbReference>
<dbReference type="FunFam" id="1.20.120.550:FF:000002">
    <property type="entry name" value="Microsomal glutathione S-transferase 1"/>
    <property type="match status" value="1"/>
</dbReference>
<dbReference type="GO" id="GO:0001516">
    <property type="term" value="P:prostaglandin biosynthetic process"/>
    <property type="evidence" value="ECO:0007669"/>
    <property type="project" value="UniProtKB-KW"/>
</dbReference>
<name>H3AER5_LATCH</name>
<evidence type="ECO:0000256" key="27">
    <source>
        <dbReference type="ARBA" id="ARBA00042011"/>
    </source>
</evidence>
<keyword evidence="18 30" id="KW-0472">Membrane</keyword>
<evidence type="ECO:0000256" key="28">
    <source>
        <dbReference type="ARBA" id="ARBA00042173"/>
    </source>
</evidence>
<evidence type="ECO:0000256" key="21">
    <source>
        <dbReference type="ARBA" id="ARBA00023931"/>
    </source>
</evidence>
<dbReference type="GO" id="GO:0016491">
    <property type="term" value="F:oxidoreductase activity"/>
    <property type="evidence" value="ECO:0007669"/>
    <property type="project" value="UniProtKB-KW"/>
</dbReference>
<evidence type="ECO:0000256" key="17">
    <source>
        <dbReference type="ARBA" id="ARBA00023098"/>
    </source>
</evidence>
<keyword evidence="16" id="KW-0560">Oxidoreductase</keyword>
<evidence type="ECO:0000256" key="7">
    <source>
        <dbReference type="ARBA" id="ARBA00012452"/>
    </source>
</evidence>
<feature type="transmembrane region" description="Helical" evidence="30">
    <location>
        <begin position="72"/>
        <end position="89"/>
    </location>
</feature>
<dbReference type="RefSeq" id="XP_005993300.1">
    <property type="nucleotide sequence ID" value="XM_005993238.3"/>
</dbReference>
<keyword evidence="13 30" id="KW-0812">Transmembrane</keyword>
<dbReference type="eggNOG" id="ENOG502RZBK">
    <property type="taxonomic scope" value="Eukaryota"/>
</dbReference>
<dbReference type="EC" id="2.5.1.18" evidence="7"/>
<dbReference type="EC" id="5.3.99.3" evidence="6"/>
<comment type="catalytic activity">
    <reaction evidence="24">
        <text>(5S)-hydroperoxy-(6E,8Z,11Z,14Z)-eicosatetraenoate + 2 glutathione = (5S)-hydroxy-(6E,8Z,11Z,14Z)-eicosatetraenoate + glutathione disulfide + H2O</text>
        <dbReference type="Rhea" id="RHEA:48620"/>
        <dbReference type="ChEBI" id="CHEBI:15377"/>
        <dbReference type="ChEBI" id="CHEBI:57450"/>
        <dbReference type="ChEBI" id="CHEBI:57925"/>
        <dbReference type="ChEBI" id="CHEBI:58297"/>
        <dbReference type="ChEBI" id="CHEBI:90632"/>
    </reaction>
</comment>
<dbReference type="STRING" id="7897.ENSLACP00000021961"/>
<dbReference type="CTD" id="9536"/>
<evidence type="ECO:0000256" key="23">
    <source>
        <dbReference type="ARBA" id="ARBA00036805"/>
    </source>
</evidence>
<sequence length="146" mass="16856">MLKNAVFASFVLYSTLLVAKMYIIAIITGQLRLRRKAFANPEDAMRHGGLEYFREDSDVERSRRVHRNDMETIFPFLFLGAIYCMSNPNPFLAQMHFRIFFLGRMVHSVAYLLALKAPTRSLAYAVAQLPCFSMAIQLIYTVASYW</sequence>
<keyword evidence="9" id="KW-0644">Prostaglandin metabolism</keyword>
<evidence type="ECO:0000256" key="1">
    <source>
        <dbReference type="ARBA" id="ARBA00001955"/>
    </source>
</evidence>
<comment type="catalytic activity">
    <reaction evidence="22">
        <text>prostaglandin G2 = (15S)-15-hydroperoxy-prostaglandin E2</text>
        <dbReference type="Rhea" id="RHEA:64364"/>
        <dbReference type="ChEBI" id="CHEBI:82629"/>
        <dbReference type="ChEBI" id="CHEBI:152564"/>
    </reaction>
    <physiologicalReaction direction="left-to-right" evidence="22">
        <dbReference type="Rhea" id="RHEA:64365"/>
    </physiologicalReaction>
</comment>
<evidence type="ECO:0000256" key="12">
    <source>
        <dbReference type="ARBA" id="ARBA00022679"/>
    </source>
</evidence>
<dbReference type="GeneTree" id="ENSGT00390000011980"/>
<keyword evidence="17" id="KW-0443">Lipid metabolism</keyword>
<evidence type="ECO:0000256" key="15">
    <source>
        <dbReference type="ARBA" id="ARBA00022989"/>
    </source>
</evidence>
<dbReference type="GeneID" id="102356991"/>
<dbReference type="GO" id="GO:0016020">
    <property type="term" value="C:membrane"/>
    <property type="evidence" value="ECO:0007669"/>
    <property type="project" value="UniProtKB-SubCell"/>
</dbReference>
<evidence type="ECO:0000256" key="24">
    <source>
        <dbReference type="ARBA" id="ARBA00036848"/>
    </source>
</evidence>